<evidence type="ECO:0000313" key="2">
    <source>
        <dbReference type="Proteomes" id="UP000183567"/>
    </source>
</evidence>
<organism evidence="1 2">
    <name type="scientific">Rhizopogon vesiculosus</name>
    <dbReference type="NCBI Taxonomy" id="180088"/>
    <lineage>
        <taxon>Eukaryota</taxon>
        <taxon>Fungi</taxon>
        <taxon>Dikarya</taxon>
        <taxon>Basidiomycota</taxon>
        <taxon>Agaricomycotina</taxon>
        <taxon>Agaricomycetes</taxon>
        <taxon>Agaricomycetidae</taxon>
        <taxon>Boletales</taxon>
        <taxon>Suillineae</taxon>
        <taxon>Rhizopogonaceae</taxon>
        <taxon>Rhizopogon</taxon>
    </lineage>
</organism>
<proteinExistence type="predicted"/>
<evidence type="ECO:0000313" key="1">
    <source>
        <dbReference type="EMBL" id="OJA19503.1"/>
    </source>
</evidence>
<dbReference type="Proteomes" id="UP000183567">
    <property type="component" value="Unassembled WGS sequence"/>
</dbReference>
<dbReference type="EMBL" id="LVVM01000998">
    <property type="protein sequence ID" value="OJA19503.1"/>
    <property type="molecule type" value="Genomic_DNA"/>
</dbReference>
<sequence length="14" mass="1523">MLDDFGTIINALSI</sequence>
<name>A0A1J8QFR6_9AGAM</name>
<reference evidence="1 2" key="1">
    <citation type="submission" date="2016-03" db="EMBL/GenBank/DDBJ databases">
        <title>Comparative genomics of the ectomycorrhizal sister species Rhizopogon vinicolor and Rhizopogon vesiculosus (Basidiomycota: Boletales) reveals a divergence of the mating type B locus.</title>
        <authorList>
            <person name="Mujic A.B."/>
            <person name="Kuo A."/>
            <person name="Tritt A."/>
            <person name="Lipzen A."/>
            <person name="Chen C."/>
            <person name="Johnson J."/>
            <person name="Sharma A."/>
            <person name="Barry K."/>
            <person name="Grigoriev I.V."/>
            <person name="Spatafora J.W."/>
        </authorList>
    </citation>
    <scope>NUCLEOTIDE SEQUENCE [LARGE SCALE GENOMIC DNA]</scope>
    <source>
        <strain evidence="1 2">AM-OR11-056</strain>
    </source>
</reference>
<protein>
    <submittedName>
        <fullName evidence="1">Uncharacterized protein</fullName>
    </submittedName>
</protein>
<keyword evidence="2" id="KW-1185">Reference proteome</keyword>
<comment type="caution">
    <text evidence="1">The sequence shown here is derived from an EMBL/GenBank/DDBJ whole genome shotgun (WGS) entry which is preliminary data.</text>
</comment>
<accession>A0A1J8QFR6</accession>
<feature type="non-terminal residue" evidence="1">
    <location>
        <position position="14"/>
    </location>
</feature>
<gene>
    <name evidence="1" type="ORF">AZE42_13057</name>
</gene>